<reference evidence="1" key="2">
    <citation type="submission" date="2013-11" db="EMBL/GenBank/DDBJ databases">
        <title>Draft genome sequence of Bacteroides uniformis (ATCC 8492).</title>
        <authorList>
            <person name="Sudarsanam P."/>
            <person name="Ley R."/>
            <person name="Guruge J."/>
            <person name="Turnbaugh P.J."/>
            <person name="Mahowald M."/>
            <person name="Liep D."/>
            <person name="Gordon J."/>
        </authorList>
    </citation>
    <scope>NUCLEOTIDE SEQUENCE</scope>
    <source>
        <strain evidence="1">ATCC 8492</strain>
    </source>
</reference>
<evidence type="ECO:0000313" key="2">
    <source>
        <dbReference type="Proteomes" id="UP000004110"/>
    </source>
</evidence>
<keyword evidence="2" id="KW-1185">Reference proteome</keyword>
<evidence type="ECO:0000313" key="1">
    <source>
        <dbReference type="EMBL" id="EDO55599.1"/>
    </source>
</evidence>
<proteinExistence type="predicted"/>
<dbReference type="AlphaFoldDB" id="A0ABC9NG12"/>
<dbReference type="Proteomes" id="UP000004110">
    <property type="component" value="Unassembled WGS sequence"/>
</dbReference>
<name>A0ABC9NG12_BACUC</name>
<comment type="caution">
    <text evidence="1">The sequence shown here is derived from an EMBL/GenBank/DDBJ whole genome shotgun (WGS) entry which is preliminary data.</text>
</comment>
<dbReference type="EMBL" id="AAYH02000037">
    <property type="protein sequence ID" value="EDO55599.1"/>
    <property type="molecule type" value="Genomic_DNA"/>
</dbReference>
<protein>
    <submittedName>
        <fullName evidence="1">Uncharacterized protein</fullName>
    </submittedName>
</protein>
<gene>
    <name evidence="1" type="ORF">BACUNI_00908</name>
</gene>
<organism evidence="1 2">
    <name type="scientific">Bacteroides uniformis (strain ATCC 8492 / DSM 6597 / CCUG 4942 / CIP 103695 / JCM 5828 / KCTC 5204 / NCTC 13054 / VPI 0061)</name>
    <dbReference type="NCBI Taxonomy" id="411479"/>
    <lineage>
        <taxon>Bacteria</taxon>
        <taxon>Pseudomonadati</taxon>
        <taxon>Bacteroidota</taxon>
        <taxon>Bacteroidia</taxon>
        <taxon>Bacteroidales</taxon>
        <taxon>Bacteroidaceae</taxon>
        <taxon>Bacteroides</taxon>
    </lineage>
</organism>
<sequence>MHVAHDGCIVFLPSEWYYHPATNLHFIRPLVGQGIGEAAVQRQRQYDVGKLFHRGDKDSGKWRENEMNGGIFYAEEREEAVVDLG</sequence>
<reference evidence="1" key="1">
    <citation type="submission" date="2007-06" db="EMBL/GenBank/DDBJ databases">
        <authorList>
            <person name="Fulton L."/>
            <person name="Clifton S."/>
            <person name="Fulton B."/>
            <person name="Xu J."/>
            <person name="Minx P."/>
            <person name="Pepin K.H."/>
            <person name="Johnson M."/>
            <person name="Thiruvilangam P."/>
            <person name="Bhonagiri V."/>
            <person name="Nash W.E."/>
            <person name="Mardis E.R."/>
            <person name="Wilson R.K."/>
        </authorList>
    </citation>
    <scope>NUCLEOTIDE SEQUENCE [LARGE SCALE GENOMIC DNA]</scope>
    <source>
        <strain evidence="1">ATCC 8492</strain>
    </source>
</reference>
<accession>A0ABC9NG12</accession>